<dbReference type="PROSITE" id="PS51123">
    <property type="entry name" value="OMPA_2"/>
    <property type="match status" value="1"/>
</dbReference>
<evidence type="ECO:0000313" key="5">
    <source>
        <dbReference type="EMBL" id="MFD1326896.1"/>
    </source>
</evidence>
<reference evidence="6" key="1">
    <citation type="journal article" date="2019" name="Int. J. Syst. Evol. Microbiol.">
        <title>The Global Catalogue of Microorganisms (GCM) 10K type strain sequencing project: providing services to taxonomists for standard genome sequencing and annotation.</title>
        <authorList>
            <consortium name="The Broad Institute Genomics Platform"/>
            <consortium name="The Broad Institute Genome Sequencing Center for Infectious Disease"/>
            <person name="Wu L."/>
            <person name="Ma J."/>
        </authorList>
    </citation>
    <scope>NUCLEOTIDE SEQUENCE [LARGE SCALE GENOMIC DNA]</scope>
    <source>
        <strain evidence="6">CCUG 55609</strain>
    </source>
</reference>
<feature type="domain" description="OmpA-like" evidence="4">
    <location>
        <begin position="612"/>
        <end position="737"/>
    </location>
</feature>
<feature type="signal peptide" evidence="3">
    <location>
        <begin position="1"/>
        <end position="25"/>
    </location>
</feature>
<evidence type="ECO:0000256" key="3">
    <source>
        <dbReference type="SAM" id="SignalP"/>
    </source>
</evidence>
<dbReference type="Pfam" id="PF00691">
    <property type="entry name" value="OmpA"/>
    <property type="match status" value="1"/>
</dbReference>
<sequence length="740" mass="87342">MGNRTKLLATVALPLASLIWQPAHAAAIRPMQPAGTTQGVIQVQSDESGLSEEELRKLRRKQRQQQAEEQKGTADEQQQSDKQKAREERRKKQQEQQAEENRAADEQQQSDRQKAREERRKKQQEQQAEQNRAAEEQQQSDRQKAREERRKKQQEQQAEQNRAAEDREERRKKQQEQQAEQNRAAEEQQQSDRQKAREERRKKHQEQQAEEQTPAAEEQQQTDKQKAREERRKQQEQQAEEQNRAVEEQPQSDRQKAREERRKQQEQQAEEQTPAVEEQQQTDKQKAREERRKQQEQQAEEQNRAVEEQPQTDKQKAREERRKKLEAQREQDAAQENRQRPRRERDPERERIARDPSKTTETIDLPVVGGAAVLDSDKDADNRRDGSREERRKRREEQRRAEERQNQRQFVPTSDADAQVDREGNRRRPVRYESIERERGERFDRRPGYRDPDNVRVDRRVDNRVIYNIDNRTIVRNYDGNRLSRRAQDTYYENLSGGRVRETIERPGGVRVVTIRDRYGDVIQRSRFVGDREYVLYYVPRDDYYYVEDRVPFRDPGLYLPPMRLTVPVEDYIIDTSSDYDRDYRAFLAAPPVEAVERVYTLDEVKYSARIRDKVRRIDLDTITFATGSAEISMEQASTLRRVADAINDLLDENPGETFLIEGHTDAVGSDESNLILSDERAESVANLLTDVYDIPPENLSTQGYGERYLKIMTDGPEQLNRRVTIRRVTPLVKPVASAQ</sequence>
<comment type="caution">
    <text evidence="5">The sequence shown here is derived from an EMBL/GenBank/DDBJ whole genome shotgun (WGS) entry which is preliminary data.</text>
</comment>
<organism evidence="5 6">
    <name type="scientific">Mycoplana ramosa</name>
    <name type="common">Mycoplana bullata</name>
    <dbReference type="NCBI Taxonomy" id="40837"/>
    <lineage>
        <taxon>Bacteria</taxon>
        <taxon>Pseudomonadati</taxon>
        <taxon>Pseudomonadota</taxon>
        <taxon>Alphaproteobacteria</taxon>
        <taxon>Hyphomicrobiales</taxon>
        <taxon>Rhizobiaceae</taxon>
        <taxon>Mycoplana</taxon>
    </lineage>
</organism>
<feature type="compositionally biased region" description="Polar residues" evidence="2">
    <location>
        <begin position="34"/>
        <end position="48"/>
    </location>
</feature>
<evidence type="ECO:0000313" key="6">
    <source>
        <dbReference type="Proteomes" id="UP001597173"/>
    </source>
</evidence>
<gene>
    <name evidence="5" type="ORF">ACFQ33_03180</name>
</gene>
<feature type="compositionally biased region" description="Basic and acidic residues" evidence="2">
    <location>
        <begin position="221"/>
        <end position="265"/>
    </location>
</feature>
<feature type="compositionally biased region" description="Basic and acidic residues" evidence="2">
    <location>
        <begin position="162"/>
        <end position="175"/>
    </location>
</feature>
<dbReference type="InterPro" id="IPR050330">
    <property type="entry name" value="Bact_OuterMem_StrucFunc"/>
</dbReference>
<dbReference type="EMBL" id="JBHTNF010000001">
    <property type="protein sequence ID" value="MFD1326896.1"/>
    <property type="molecule type" value="Genomic_DNA"/>
</dbReference>
<accession>A0ABW3YQM9</accession>
<feature type="compositionally biased region" description="Low complexity" evidence="2">
    <location>
        <begin position="210"/>
        <end position="219"/>
    </location>
</feature>
<dbReference type="Proteomes" id="UP001597173">
    <property type="component" value="Unassembled WGS sequence"/>
</dbReference>
<proteinExistence type="predicted"/>
<name>A0ABW3YQM9_MYCRA</name>
<keyword evidence="1" id="KW-0472">Membrane</keyword>
<dbReference type="InterPro" id="IPR036737">
    <property type="entry name" value="OmpA-like_sf"/>
</dbReference>
<dbReference type="PANTHER" id="PTHR30329:SF21">
    <property type="entry name" value="LIPOPROTEIN YIAD-RELATED"/>
    <property type="match status" value="1"/>
</dbReference>
<protein>
    <submittedName>
        <fullName evidence="5">OmpA family protein</fullName>
    </submittedName>
</protein>
<evidence type="ECO:0000259" key="4">
    <source>
        <dbReference type="PROSITE" id="PS51123"/>
    </source>
</evidence>
<dbReference type="PANTHER" id="PTHR30329">
    <property type="entry name" value="STATOR ELEMENT OF FLAGELLAR MOTOR COMPLEX"/>
    <property type="match status" value="1"/>
</dbReference>
<dbReference type="InterPro" id="IPR006665">
    <property type="entry name" value="OmpA-like"/>
</dbReference>
<keyword evidence="3" id="KW-0732">Signal</keyword>
<feature type="compositionally biased region" description="Basic and acidic residues" evidence="2">
    <location>
        <begin position="183"/>
        <end position="199"/>
    </location>
</feature>
<feature type="compositionally biased region" description="Low complexity" evidence="2">
    <location>
        <begin position="266"/>
        <end position="279"/>
    </location>
</feature>
<feature type="chain" id="PRO_5046872962" evidence="3">
    <location>
        <begin position="26"/>
        <end position="740"/>
    </location>
</feature>
<feature type="compositionally biased region" description="Basic and acidic residues" evidence="2">
    <location>
        <begin position="132"/>
        <end position="154"/>
    </location>
</feature>
<feature type="region of interest" description="Disordered" evidence="2">
    <location>
        <begin position="34"/>
        <end position="433"/>
    </location>
</feature>
<dbReference type="SUPFAM" id="SSF103088">
    <property type="entry name" value="OmpA-like"/>
    <property type="match status" value="1"/>
</dbReference>
<feature type="compositionally biased region" description="Basic and acidic residues" evidence="2">
    <location>
        <begin position="281"/>
        <end position="358"/>
    </location>
</feature>
<feature type="compositionally biased region" description="Basic and acidic residues" evidence="2">
    <location>
        <begin position="66"/>
        <end position="124"/>
    </location>
</feature>
<feature type="compositionally biased region" description="Basic and acidic residues" evidence="2">
    <location>
        <begin position="375"/>
        <end position="406"/>
    </location>
</feature>
<keyword evidence="6" id="KW-1185">Reference proteome</keyword>
<dbReference type="Gene3D" id="3.30.1330.60">
    <property type="entry name" value="OmpA-like domain"/>
    <property type="match status" value="1"/>
</dbReference>
<dbReference type="CDD" id="cd07185">
    <property type="entry name" value="OmpA_C-like"/>
    <property type="match status" value="1"/>
</dbReference>
<evidence type="ECO:0000256" key="2">
    <source>
        <dbReference type="SAM" id="MobiDB-lite"/>
    </source>
</evidence>
<evidence type="ECO:0000256" key="1">
    <source>
        <dbReference type="PROSITE-ProRule" id="PRU00473"/>
    </source>
</evidence>
<dbReference type="RefSeq" id="WP_377174218.1">
    <property type="nucleotide sequence ID" value="NZ_JBHTNF010000001.1"/>
</dbReference>
<feature type="compositionally biased region" description="Basic and acidic residues" evidence="2">
    <location>
        <begin position="419"/>
        <end position="433"/>
    </location>
</feature>